<dbReference type="STRING" id="1111454.HMPREF1250_1130"/>
<organism evidence="1 2">
    <name type="scientific">Megasphaera vaginalis</name>
    <name type="common">ex Srinivasan et al. 2021</name>
    <dbReference type="NCBI Taxonomy" id="1111454"/>
    <lineage>
        <taxon>Bacteria</taxon>
        <taxon>Bacillati</taxon>
        <taxon>Bacillota</taxon>
        <taxon>Negativicutes</taxon>
        <taxon>Veillonellales</taxon>
        <taxon>Veillonellaceae</taxon>
        <taxon>Megasphaera</taxon>
    </lineage>
</organism>
<comment type="caution">
    <text evidence="1">The sequence shown here is derived from an EMBL/GenBank/DDBJ whole genome shotgun (WGS) entry which is preliminary data.</text>
</comment>
<dbReference type="PATRIC" id="fig|1111454.3.peg.1811"/>
<name>U7UHE3_9FIRM</name>
<dbReference type="RefSeq" id="WP_023054382.1">
    <property type="nucleotide sequence ID" value="NZ_AWXA01000051.1"/>
</dbReference>
<gene>
    <name evidence="1" type="ORF">HMPREF1250_1130</name>
</gene>
<reference evidence="1 2" key="1">
    <citation type="submission" date="2013-09" db="EMBL/GenBank/DDBJ databases">
        <authorList>
            <person name="Durkin A.S."/>
            <person name="Haft D.R."/>
            <person name="McCorrison J."/>
            <person name="Torralba M."/>
            <person name="Gillis M."/>
            <person name="Haft D.H."/>
            <person name="Methe B."/>
            <person name="Sutton G."/>
            <person name="Nelson K.E."/>
        </authorList>
    </citation>
    <scope>NUCLEOTIDE SEQUENCE [LARGE SCALE GENOMIC DNA]</scope>
    <source>
        <strain evidence="1 2">BV3C16-1</strain>
    </source>
</reference>
<accession>U7UHE3</accession>
<sequence>MSEEMLEEVQVVTVTGENGEEEYYEEDVRIEHDGKQFCVLIPIPDEEEDEIDGDAIIARLDEEDGEVIYVAPTDEEFEAVSKKYDQIIENM</sequence>
<protein>
    <submittedName>
        <fullName evidence="1">PF06949 family protein</fullName>
    </submittedName>
</protein>
<dbReference type="InterPro" id="IPR009711">
    <property type="entry name" value="UPF0473"/>
</dbReference>
<evidence type="ECO:0000313" key="2">
    <source>
        <dbReference type="Proteomes" id="UP000017090"/>
    </source>
</evidence>
<dbReference type="AlphaFoldDB" id="U7UHE3"/>
<dbReference type="EMBL" id="AWXA01000051">
    <property type="protein sequence ID" value="ERT57878.1"/>
    <property type="molecule type" value="Genomic_DNA"/>
</dbReference>
<dbReference type="eggNOG" id="ENOG5033FTR">
    <property type="taxonomic scope" value="Bacteria"/>
</dbReference>
<proteinExistence type="predicted"/>
<evidence type="ECO:0000313" key="1">
    <source>
        <dbReference type="EMBL" id="ERT57878.1"/>
    </source>
</evidence>
<dbReference type="Pfam" id="PF06949">
    <property type="entry name" value="DUF1292"/>
    <property type="match status" value="1"/>
</dbReference>
<dbReference type="OrthoDB" id="1624575at2"/>
<dbReference type="Proteomes" id="UP000017090">
    <property type="component" value="Unassembled WGS sequence"/>
</dbReference>
<keyword evidence="2" id="KW-1185">Reference proteome</keyword>